<comment type="caution">
    <text evidence="2">The sequence shown here is derived from an EMBL/GenBank/DDBJ whole genome shotgun (WGS) entry which is preliminary data.</text>
</comment>
<gene>
    <name evidence="2" type="ORF">DFR42_105188</name>
</gene>
<dbReference type="Gene3D" id="2.60.120.10">
    <property type="entry name" value="Jelly Rolls"/>
    <property type="match status" value="1"/>
</dbReference>
<feature type="domain" description="Sugar 3,4-ketoisomerase QdtA cupin" evidence="1">
    <location>
        <begin position="2"/>
        <end position="129"/>
    </location>
</feature>
<dbReference type="CDD" id="cd20292">
    <property type="entry name" value="cupin_QdtA-like"/>
    <property type="match status" value="1"/>
</dbReference>
<dbReference type="Proteomes" id="UP000247792">
    <property type="component" value="Unassembled WGS sequence"/>
</dbReference>
<dbReference type="AlphaFoldDB" id="A0A318J792"/>
<proteinExistence type="predicted"/>
<organism evidence="2 3">
    <name type="scientific">Undibacterium pigrum</name>
    <dbReference type="NCBI Taxonomy" id="401470"/>
    <lineage>
        <taxon>Bacteria</taxon>
        <taxon>Pseudomonadati</taxon>
        <taxon>Pseudomonadota</taxon>
        <taxon>Betaproteobacteria</taxon>
        <taxon>Burkholderiales</taxon>
        <taxon>Oxalobacteraceae</taxon>
        <taxon>Undibacterium</taxon>
    </lineage>
</organism>
<dbReference type="EMBL" id="QJKB01000005">
    <property type="protein sequence ID" value="PXX42530.1"/>
    <property type="molecule type" value="Genomic_DNA"/>
</dbReference>
<dbReference type="RefSeq" id="WP_110256078.1">
    <property type="nucleotide sequence ID" value="NZ_QJKB01000005.1"/>
</dbReference>
<accession>A0A318J792</accession>
<dbReference type="InterPro" id="IPR011051">
    <property type="entry name" value="RmlC_Cupin_sf"/>
</dbReference>
<evidence type="ECO:0000313" key="3">
    <source>
        <dbReference type="Proteomes" id="UP000247792"/>
    </source>
</evidence>
<dbReference type="Pfam" id="PF05523">
    <property type="entry name" value="FdtA"/>
    <property type="match status" value="1"/>
</dbReference>
<dbReference type="OrthoDB" id="272049at2"/>
<evidence type="ECO:0000313" key="2">
    <source>
        <dbReference type="EMBL" id="PXX42530.1"/>
    </source>
</evidence>
<sequence>MKLQMIPMRVLGDERGSLVAVEANQDIPFPIARVYYIFGTLEGVERGFHAHKTLQQVAVAVRGSCTMVFDDGKERVELELDSPAKGVYIGTRIWHEMKNFTEDCVLLVFADQHYDEADYLRKYDEFLKFLETT</sequence>
<dbReference type="InterPro" id="IPR008894">
    <property type="entry name" value="QdtA_cupin_dom"/>
</dbReference>
<protein>
    <submittedName>
        <fullName evidence="2">dTDP-4-dehydrorhamnose 3,5-epimerase-like enzyme</fullName>
    </submittedName>
</protein>
<dbReference type="InterPro" id="IPR014710">
    <property type="entry name" value="RmlC-like_jellyroll"/>
</dbReference>
<evidence type="ECO:0000259" key="1">
    <source>
        <dbReference type="Pfam" id="PF05523"/>
    </source>
</evidence>
<keyword evidence="3" id="KW-1185">Reference proteome</keyword>
<name>A0A318J792_9BURK</name>
<dbReference type="SUPFAM" id="SSF51182">
    <property type="entry name" value="RmlC-like cupins"/>
    <property type="match status" value="1"/>
</dbReference>
<reference evidence="2 3" key="1">
    <citation type="submission" date="2018-05" db="EMBL/GenBank/DDBJ databases">
        <title>Genomic Encyclopedia of Type Strains, Phase IV (KMG-IV): sequencing the most valuable type-strain genomes for metagenomic binning, comparative biology and taxonomic classification.</title>
        <authorList>
            <person name="Goeker M."/>
        </authorList>
    </citation>
    <scope>NUCLEOTIDE SEQUENCE [LARGE SCALE GENOMIC DNA]</scope>
    <source>
        <strain evidence="2 3">DSM 19792</strain>
    </source>
</reference>